<keyword evidence="3" id="KW-1185">Reference proteome</keyword>
<evidence type="ECO:0000256" key="1">
    <source>
        <dbReference type="ARBA" id="ARBA00022729"/>
    </source>
</evidence>
<name>A0A176TDB5_9FLAO</name>
<evidence type="ECO:0000313" key="2">
    <source>
        <dbReference type="EMBL" id="OAD45897.1"/>
    </source>
</evidence>
<accession>A0A176TDB5</accession>
<sequence length="354" mass="39593">MKIIKRIAGIILTLIVLLVIIVAVKFSTDRNNPYNNAIADNLIPTFKEIPIDFTHQFNGTESLPVTASVLIDIDNDGVDELFLGGGYNQQDEIFSYKEGKFISIPENVGLPKKENKTTLSGASTDFDNNGFTDLILSREDGIVIYYNNNGKFTPKKLEYDLADNATPLGLTLGDVNKDGFTDIFVANYIRKKQMVGQNNFSKNYGPQSLLLINNGDNTFKNTTIEAGLEYIHNTFMGILIDIDNDTWLDLIIAYDTGEIRTYKNKGDGTFEMKENPSTTKYAYPMGIAVGDYNNDGLVDFMFSNTGSKVPSFVASGNIENKDLFNPNWIFFENKGNFVFEDVAEITQTKDFEFS</sequence>
<dbReference type="EMBL" id="LVWE01000010">
    <property type="protein sequence ID" value="OAD45897.1"/>
    <property type="molecule type" value="Genomic_DNA"/>
</dbReference>
<dbReference type="PANTHER" id="PTHR44103">
    <property type="entry name" value="PROPROTEIN CONVERTASE P"/>
    <property type="match status" value="1"/>
</dbReference>
<dbReference type="Pfam" id="PF13517">
    <property type="entry name" value="FG-GAP_3"/>
    <property type="match status" value="2"/>
</dbReference>
<evidence type="ECO:0008006" key="4">
    <source>
        <dbReference type="Google" id="ProtNLM"/>
    </source>
</evidence>
<keyword evidence="1" id="KW-0732">Signal</keyword>
<dbReference type="Gene3D" id="2.130.10.130">
    <property type="entry name" value="Integrin alpha, N-terminal"/>
    <property type="match status" value="1"/>
</dbReference>
<dbReference type="STRING" id="1333662.LPB303_06315"/>
<dbReference type="SUPFAM" id="SSF69318">
    <property type="entry name" value="Integrin alpha N-terminal domain"/>
    <property type="match status" value="1"/>
</dbReference>
<reference evidence="2 3" key="1">
    <citation type="submission" date="2016-02" db="EMBL/GenBank/DDBJ databases">
        <title>Draft genome sequence of Polaribacter atrinae KACC17473.</title>
        <authorList>
            <person name="Shin S.-K."/>
            <person name="Yi H."/>
        </authorList>
    </citation>
    <scope>NUCLEOTIDE SEQUENCE [LARGE SCALE GENOMIC DNA]</scope>
    <source>
        <strain evidence="2 3">KACC 17473</strain>
    </source>
</reference>
<dbReference type="PANTHER" id="PTHR44103:SF1">
    <property type="entry name" value="PROPROTEIN CONVERTASE P"/>
    <property type="match status" value="1"/>
</dbReference>
<organism evidence="2 3">
    <name type="scientific">Polaribacter atrinae</name>
    <dbReference type="NCBI Taxonomy" id="1333662"/>
    <lineage>
        <taxon>Bacteria</taxon>
        <taxon>Pseudomonadati</taxon>
        <taxon>Bacteroidota</taxon>
        <taxon>Flavobacteriia</taxon>
        <taxon>Flavobacteriales</taxon>
        <taxon>Flavobacteriaceae</taxon>
    </lineage>
</organism>
<dbReference type="Proteomes" id="UP000076923">
    <property type="component" value="Unassembled WGS sequence"/>
</dbReference>
<gene>
    <name evidence="2" type="ORF">LPB303_06315</name>
</gene>
<dbReference type="RefSeq" id="WP_197482064.1">
    <property type="nucleotide sequence ID" value="NZ_CP150660.1"/>
</dbReference>
<dbReference type="InterPro" id="IPR028994">
    <property type="entry name" value="Integrin_alpha_N"/>
</dbReference>
<dbReference type="AlphaFoldDB" id="A0A176TDB5"/>
<proteinExistence type="predicted"/>
<evidence type="ECO:0000313" key="3">
    <source>
        <dbReference type="Proteomes" id="UP000076923"/>
    </source>
</evidence>
<dbReference type="InterPro" id="IPR013517">
    <property type="entry name" value="FG-GAP"/>
</dbReference>
<protein>
    <recommendedName>
        <fullName evidence="4">RNA-binding protein</fullName>
    </recommendedName>
</protein>
<comment type="caution">
    <text evidence="2">The sequence shown here is derived from an EMBL/GenBank/DDBJ whole genome shotgun (WGS) entry which is preliminary data.</text>
</comment>